<evidence type="ECO:0000313" key="2">
    <source>
        <dbReference type="Proteomes" id="UP000789920"/>
    </source>
</evidence>
<proteinExistence type="predicted"/>
<accession>A0ACA9RM12</accession>
<comment type="caution">
    <text evidence="1">The sequence shown here is derived from an EMBL/GenBank/DDBJ whole genome shotgun (WGS) entry which is preliminary data.</text>
</comment>
<keyword evidence="2" id="KW-1185">Reference proteome</keyword>
<reference evidence="1" key="1">
    <citation type="submission" date="2021-06" db="EMBL/GenBank/DDBJ databases">
        <authorList>
            <person name="Kallberg Y."/>
            <person name="Tangrot J."/>
            <person name="Rosling A."/>
        </authorList>
    </citation>
    <scope>NUCLEOTIDE SEQUENCE</scope>
    <source>
        <strain evidence="1">MA461A</strain>
    </source>
</reference>
<dbReference type="Proteomes" id="UP000789920">
    <property type="component" value="Unassembled WGS sequence"/>
</dbReference>
<gene>
    <name evidence="1" type="ORF">RPERSI_LOCUS20567</name>
</gene>
<name>A0ACA9RM12_9GLOM</name>
<protein>
    <submittedName>
        <fullName evidence="1">15258_t:CDS:1</fullName>
    </submittedName>
</protein>
<feature type="non-terminal residue" evidence="1">
    <location>
        <position position="85"/>
    </location>
</feature>
<feature type="non-terminal residue" evidence="1">
    <location>
        <position position="1"/>
    </location>
</feature>
<evidence type="ECO:0000313" key="1">
    <source>
        <dbReference type="EMBL" id="CAG8798677.1"/>
    </source>
</evidence>
<sequence>NPLYKDDFYADGGKLFCRFCQTTVDHDQKSNPQKTPVQRAITTFHKPYDEKEQFVLDFIKILAEADIFFEKIQYFQSFLKVHCKY</sequence>
<dbReference type="EMBL" id="CAJVQC010058427">
    <property type="protein sequence ID" value="CAG8798677.1"/>
    <property type="molecule type" value="Genomic_DNA"/>
</dbReference>
<organism evidence="1 2">
    <name type="scientific">Racocetra persica</name>
    <dbReference type="NCBI Taxonomy" id="160502"/>
    <lineage>
        <taxon>Eukaryota</taxon>
        <taxon>Fungi</taxon>
        <taxon>Fungi incertae sedis</taxon>
        <taxon>Mucoromycota</taxon>
        <taxon>Glomeromycotina</taxon>
        <taxon>Glomeromycetes</taxon>
        <taxon>Diversisporales</taxon>
        <taxon>Gigasporaceae</taxon>
        <taxon>Racocetra</taxon>
    </lineage>
</organism>